<dbReference type="PROSITE" id="PS50250">
    <property type="entry name" value="PCI"/>
    <property type="match status" value="1"/>
</dbReference>
<evidence type="ECO:0000256" key="1">
    <source>
        <dbReference type="ARBA" id="ARBA00022942"/>
    </source>
</evidence>
<dbReference type="Pfam" id="PF01399">
    <property type="entry name" value="PCI"/>
    <property type="match status" value="1"/>
</dbReference>
<dbReference type="Gene3D" id="1.25.40.570">
    <property type="match status" value="1"/>
</dbReference>
<comment type="caution">
    <text evidence="5">The sequence shown here is derived from an EMBL/GenBank/DDBJ whole genome shotgun (WGS) entry which is preliminary data.</text>
</comment>
<dbReference type="InParanoid" id="A0A1Z5JJX8"/>
<dbReference type="AlphaFoldDB" id="A0A1Z5JJX8"/>
<dbReference type="InterPro" id="IPR049549">
    <property type="entry name" value="RPN7_PSMD6_C"/>
</dbReference>
<dbReference type="GO" id="GO:0043161">
    <property type="term" value="P:proteasome-mediated ubiquitin-dependent protein catabolic process"/>
    <property type="evidence" value="ECO:0007669"/>
    <property type="project" value="TreeGrafter"/>
</dbReference>
<dbReference type="SUPFAM" id="SSF46785">
    <property type="entry name" value="Winged helix' DNA-binding domain"/>
    <property type="match status" value="1"/>
</dbReference>
<dbReference type="PROSITE" id="PS50943">
    <property type="entry name" value="HTH_CROC1"/>
    <property type="match status" value="1"/>
</dbReference>
<feature type="coiled-coil region" evidence="2">
    <location>
        <begin position="80"/>
        <end position="114"/>
    </location>
</feature>
<keyword evidence="6" id="KW-1185">Reference proteome</keyword>
<dbReference type="Pfam" id="PF10602">
    <property type="entry name" value="RPN7"/>
    <property type="match status" value="1"/>
</dbReference>
<reference evidence="5 6" key="1">
    <citation type="journal article" date="2015" name="Plant Cell">
        <title>Oil accumulation by the oleaginous diatom Fistulifera solaris as revealed by the genome and transcriptome.</title>
        <authorList>
            <person name="Tanaka T."/>
            <person name="Maeda Y."/>
            <person name="Veluchamy A."/>
            <person name="Tanaka M."/>
            <person name="Abida H."/>
            <person name="Marechal E."/>
            <person name="Bowler C."/>
            <person name="Muto M."/>
            <person name="Sunaga Y."/>
            <person name="Tanaka M."/>
            <person name="Yoshino T."/>
            <person name="Taniguchi T."/>
            <person name="Fukuda Y."/>
            <person name="Nemoto M."/>
            <person name="Matsumoto M."/>
            <person name="Wong P.S."/>
            <person name="Aburatani S."/>
            <person name="Fujibuchi W."/>
        </authorList>
    </citation>
    <scope>NUCLEOTIDE SEQUENCE [LARGE SCALE GENOMIC DNA]</scope>
    <source>
        <strain evidence="5 6">JPCC DA0580</strain>
    </source>
</reference>
<dbReference type="InterPro" id="IPR000717">
    <property type="entry name" value="PCI_dom"/>
</dbReference>
<dbReference type="InterPro" id="IPR045135">
    <property type="entry name" value="Rpn7_N"/>
</dbReference>
<name>A0A1Z5JJX8_FISSO</name>
<dbReference type="PANTHER" id="PTHR14145">
    <property type="entry name" value="26S PROTESOME SUBUNIT 6"/>
    <property type="match status" value="1"/>
</dbReference>
<dbReference type="InterPro" id="IPR036390">
    <property type="entry name" value="WH_DNA-bd_sf"/>
</dbReference>
<dbReference type="FunCoup" id="A0A1Z5JJX8">
    <property type="interactions" value="1132"/>
</dbReference>
<dbReference type="PANTHER" id="PTHR14145:SF1">
    <property type="entry name" value="26S PROTEASOME NON-ATPASE REGULATORY SUBUNIT 6"/>
    <property type="match status" value="1"/>
</dbReference>
<dbReference type="EMBL" id="BDSP01000078">
    <property type="protein sequence ID" value="GAX14317.1"/>
    <property type="molecule type" value="Genomic_DNA"/>
</dbReference>
<accession>A0A1Z5JJX8</accession>
<evidence type="ECO:0000259" key="4">
    <source>
        <dbReference type="PROSITE" id="PS50943"/>
    </source>
</evidence>
<evidence type="ECO:0000313" key="5">
    <source>
        <dbReference type="EMBL" id="GAX14317.1"/>
    </source>
</evidence>
<evidence type="ECO:0000313" key="6">
    <source>
        <dbReference type="Proteomes" id="UP000198406"/>
    </source>
</evidence>
<evidence type="ECO:0000259" key="3">
    <source>
        <dbReference type="PROSITE" id="PS50250"/>
    </source>
</evidence>
<dbReference type="InterPro" id="IPR001387">
    <property type="entry name" value="Cro/C1-type_HTH"/>
</dbReference>
<proteinExistence type="predicted"/>
<sequence length="405" mass="45547">MSKPSSGAPSATEETAAPYPNMDFCQKMHCAIHLPHQESLQVELFNQIAAELENPSLYRHLRDAISGSMQTGASPALLTEDGLKAMENKLAAELEELERKVEEAKESAGDMEVMDARLEIARFAAKSLSEAEALEAYQKVIDLPKLSSGKKIDALMESARVASFYGDSKKADHFIEQADKLANEGSGGDWDRRNRLKVYKGLQFMLHRDMEAASKLLLDCIATFTCNEICTYSDFIVYAILTNMLHLPRPGLKKHIIDGPEIISVATEIPQVINLVRAFYDCDYKSYLRSMVEVEAVLMKDRYLHPHAAFWMRELHILAYKQFLDSYQSVTLQALADAFGVSPDFVDYHASRFIASNRLSAKIDKYGGVIVTNRPDLKNAQYREMIQKGDLLLNRIQKLARVVDV</sequence>
<gene>
    <name evidence="5" type="ORF">FisN_1Hh517</name>
</gene>
<dbReference type="Proteomes" id="UP000198406">
    <property type="component" value="Unassembled WGS sequence"/>
</dbReference>
<feature type="domain" description="HTH cro/C1-type" evidence="4">
    <location>
        <begin position="331"/>
        <end position="346"/>
    </location>
</feature>
<keyword evidence="1 5" id="KW-0647">Proteasome</keyword>
<dbReference type="GO" id="GO:0000502">
    <property type="term" value="C:proteasome complex"/>
    <property type="evidence" value="ECO:0007669"/>
    <property type="project" value="UniProtKB-KW"/>
</dbReference>
<dbReference type="SMART" id="SM00088">
    <property type="entry name" value="PINT"/>
    <property type="match status" value="1"/>
</dbReference>
<protein>
    <submittedName>
        <fullName evidence="5">26S proteasome regulatory subunit N7</fullName>
    </submittedName>
</protein>
<feature type="domain" description="PCI" evidence="3">
    <location>
        <begin position="209"/>
        <end position="377"/>
    </location>
</feature>
<evidence type="ECO:0000256" key="2">
    <source>
        <dbReference type="SAM" id="Coils"/>
    </source>
</evidence>
<keyword evidence="2" id="KW-0175">Coiled coil</keyword>
<dbReference type="Pfam" id="PF21154">
    <property type="entry name" value="RPN7_PSMD6_C"/>
    <property type="match status" value="1"/>
</dbReference>
<dbReference type="FunFam" id="1.25.40.570:FF:000005">
    <property type="entry name" value="26S proteasome regulatory subunit N7"/>
    <property type="match status" value="1"/>
</dbReference>
<dbReference type="InterPro" id="IPR019585">
    <property type="entry name" value="Rpn7/CSN1"/>
</dbReference>
<organism evidence="5 6">
    <name type="scientific">Fistulifera solaris</name>
    <name type="common">Oleaginous diatom</name>
    <dbReference type="NCBI Taxonomy" id="1519565"/>
    <lineage>
        <taxon>Eukaryota</taxon>
        <taxon>Sar</taxon>
        <taxon>Stramenopiles</taxon>
        <taxon>Ochrophyta</taxon>
        <taxon>Bacillariophyta</taxon>
        <taxon>Bacillariophyceae</taxon>
        <taxon>Bacillariophycidae</taxon>
        <taxon>Naviculales</taxon>
        <taxon>Naviculaceae</taxon>
        <taxon>Fistulifera</taxon>
    </lineage>
</organism>
<dbReference type="OrthoDB" id="1452at2759"/>